<feature type="region of interest" description="Disordered" evidence="1">
    <location>
        <begin position="554"/>
        <end position="609"/>
    </location>
</feature>
<dbReference type="AlphaFoldDB" id="A0A9P1CNU4"/>
<feature type="compositionally biased region" description="Low complexity" evidence="1">
    <location>
        <begin position="190"/>
        <end position="199"/>
    </location>
</feature>
<evidence type="ECO:0000313" key="4">
    <source>
        <dbReference type="EMBL" id="CAL4782376.1"/>
    </source>
</evidence>
<feature type="region of interest" description="Disordered" evidence="1">
    <location>
        <begin position="222"/>
        <end position="254"/>
    </location>
</feature>
<reference evidence="3" key="2">
    <citation type="submission" date="2024-04" db="EMBL/GenBank/DDBJ databases">
        <authorList>
            <person name="Chen Y."/>
            <person name="Shah S."/>
            <person name="Dougan E. K."/>
            <person name="Thang M."/>
            <person name="Chan C."/>
        </authorList>
    </citation>
    <scope>NUCLEOTIDE SEQUENCE [LARGE SCALE GENOMIC DNA]</scope>
</reference>
<feature type="compositionally biased region" description="Low complexity" evidence="1">
    <location>
        <begin position="562"/>
        <end position="595"/>
    </location>
</feature>
<protein>
    <submittedName>
        <fullName evidence="4">Filamentous hemagglutinin</fullName>
    </submittedName>
</protein>
<name>A0A9P1CNU4_9DINO</name>
<dbReference type="EMBL" id="CAMXCT010002028">
    <property type="protein sequence ID" value="CAI3995064.1"/>
    <property type="molecule type" value="Genomic_DNA"/>
</dbReference>
<proteinExistence type="predicted"/>
<sequence>MEMDVDQMALANCGAAMPAPAPVQPAVVGGVMPSVAVQHMQAAPVMAAPAQPVAFMPPLEPHRPGVPMQPVVPPVELAQPVVMQPSQPPVPVPAQPVVPMEPSLQPVPPVSEPGQPVVPMQPSLPAQPAQPVAPPVLQPAQPIVPMQLSLPSQPIQPVAPPVLEPAQPVVPMQPSLPAQPVQPVAPPVSQPAVPKQPSQPVVPPQPVLPKQTAQPVVLPQQTSQPVVPKQPTQPVVSPVMPKQPAVAPPQQFQAAPGDMVSGHIDAALVHMPPPAEAEKPKSDLEIELAAMGWNAMKSCRPQASPQGTLPSNASGSDKPADALVRKKSQVFPGEDGPPVPAASVGAAALHEPVPAASVGAVQPVQPAPSVGAAAPEGKLQLAMAPAKVQQFPAPQAAGRVQTAQPDGEYTRRAAANLIQRLKKNPGRLTTMPSLHQMVFDEEKKNELITMICENGGKLEQVQCHLQQMEERGRVFSARKKALRWTKKQMQDAYGEDADKVMKHKESMGMVEEDENCPDGIVYLVAQREDEEDNFSRSGTAVTTSRVQVNASNAADVAEIMMGPPKSSGKRPSSSDAGSVQSSPTTPASAPGTPLPDQAPAKRAKVKKATEQTVLTPLQKAKDMCTKLLKKKSDASNLGLTLQSVAYADALSAEMTQFAKKFEELYLKIQAMINDQKNEEHYMHEDEYIPLVKEFIALQKQFEKPHAGYGFFLNVDDVDSALICRMAERVGAKQMMGSRERDFFRWMRVPLTIYKTQVPVKTVMAQCLGSPADFGKMWRASGCDELASTHVAQPQFGAGALAVCGVPRFEKKRRLLDLLHIVHLGTLRDLIPAAIISSLEDGSLPSFFGLTGKPWDEVLHAFSHLAAAWAKDQDMQLGIGTLSMARLGRPKYRHWPMPALDTRIKAAKTRTLFAFTTWMMVRLADSDALDTNAKKMHAKMRAVCCWSLDVPLSTWNVNGKVVMLRATVREVTWLCRLHSASYQWLSARCLAEQRLLYKCRPKTHYFVHMVDHFEETQICLMHASTFGDEDYMGKIRCICQGCHGATYMLTWARRYALKRALQWREMKLSPFEKS</sequence>
<gene>
    <name evidence="2" type="ORF">C1SCF055_LOCUS21665</name>
</gene>
<feature type="compositionally biased region" description="Low complexity" evidence="1">
    <location>
        <begin position="173"/>
        <end position="182"/>
    </location>
</feature>
<feature type="region of interest" description="Disordered" evidence="1">
    <location>
        <begin position="298"/>
        <end position="321"/>
    </location>
</feature>
<feature type="compositionally biased region" description="Polar residues" evidence="1">
    <location>
        <begin position="301"/>
        <end position="315"/>
    </location>
</feature>
<organism evidence="2">
    <name type="scientific">Cladocopium goreaui</name>
    <dbReference type="NCBI Taxonomy" id="2562237"/>
    <lineage>
        <taxon>Eukaryota</taxon>
        <taxon>Sar</taxon>
        <taxon>Alveolata</taxon>
        <taxon>Dinophyceae</taxon>
        <taxon>Suessiales</taxon>
        <taxon>Symbiodiniaceae</taxon>
        <taxon>Cladocopium</taxon>
    </lineage>
</organism>
<comment type="caution">
    <text evidence="2">The sequence shown here is derived from an EMBL/GenBank/DDBJ whole genome shotgun (WGS) entry which is preliminary data.</text>
</comment>
<accession>A0A9P1CNU4</accession>
<dbReference type="EMBL" id="CAMXCT020002028">
    <property type="protein sequence ID" value="CAL1148439.1"/>
    <property type="molecule type" value="Genomic_DNA"/>
</dbReference>
<evidence type="ECO:0000256" key="1">
    <source>
        <dbReference type="SAM" id="MobiDB-lite"/>
    </source>
</evidence>
<evidence type="ECO:0000313" key="3">
    <source>
        <dbReference type="EMBL" id="CAL1148439.1"/>
    </source>
</evidence>
<evidence type="ECO:0000313" key="5">
    <source>
        <dbReference type="Proteomes" id="UP001152797"/>
    </source>
</evidence>
<dbReference type="EMBL" id="CAMXCT030002028">
    <property type="protein sequence ID" value="CAL4782376.1"/>
    <property type="molecule type" value="Genomic_DNA"/>
</dbReference>
<dbReference type="Proteomes" id="UP001152797">
    <property type="component" value="Unassembled WGS sequence"/>
</dbReference>
<feature type="region of interest" description="Disordered" evidence="1">
    <location>
        <begin position="173"/>
        <end position="203"/>
    </location>
</feature>
<reference evidence="2" key="1">
    <citation type="submission" date="2022-10" db="EMBL/GenBank/DDBJ databases">
        <authorList>
            <person name="Chen Y."/>
            <person name="Dougan E. K."/>
            <person name="Chan C."/>
            <person name="Rhodes N."/>
            <person name="Thang M."/>
        </authorList>
    </citation>
    <scope>NUCLEOTIDE SEQUENCE</scope>
</reference>
<evidence type="ECO:0000313" key="2">
    <source>
        <dbReference type="EMBL" id="CAI3995064.1"/>
    </source>
</evidence>
<keyword evidence="5" id="KW-1185">Reference proteome</keyword>
<dbReference type="OrthoDB" id="417720at2759"/>